<evidence type="ECO:0000313" key="3">
    <source>
        <dbReference type="Proteomes" id="UP001500540"/>
    </source>
</evidence>
<name>A0ABP7GBI0_9MICO</name>
<evidence type="ECO:0000256" key="1">
    <source>
        <dbReference type="SAM" id="MobiDB-lite"/>
    </source>
</evidence>
<dbReference type="Proteomes" id="UP001500540">
    <property type="component" value="Unassembled WGS sequence"/>
</dbReference>
<keyword evidence="3" id="KW-1185">Reference proteome</keyword>
<dbReference type="EMBL" id="BAABAF010000003">
    <property type="protein sequence ID" value="GAA3760001.1"/>
    <property type="molecule type" value="Genomic_DNA"/>
</dbReference>
<gene>
    <name evidence="2" type="ORF">GCM10022240_10700</name>
</gene>
<accession>A0ABP7GBI0</accession>
<feature type="region of interest" description="Disordered" evidence="1">
    <location>
        <begin position="1"/>
        <end position="26"/>
    </location>
</feature>
<feature type="compositionally biased region" description="Low complexity" evidence="1">
    <location>
        <begin position="1"/>
        <end position="11"/>
    </location>
</feature>
<sequence length="145" mass="13122">MRTHPATVRARATARRPGNQSHGWDGGVGRRVCPGAAALLPLVPGVLPGAGVALGAGLATVAGAGSGVADGAVVADTICGAAGGVAGVVAGGEAGVRLFGAAGCGCVALGCGAGVVAVPAADGGCGSNGASMVGPPTIALTSSTA</sequence>
<evidence type="ECO:0000313" key="2">
    <source>
        <dbReference type="EMBL" id="GAA3760001.1"/>
    </source>
</evidence>
<protein>
    <submittedName>
        <fullName evidence="2">Uncharacterized protein</fullName>
    </submittedName>
</protein>
<reference evidence="3" key="1">
    <citation type="journal article" date="2019" name="Int. J. Syst. Evol. Microbiol.">
        <title>The Global Catalogue of Microorganisms (GCM) 10K type strain sequencing project: providing services to taxonomists for standard genome sequencing and annotation.</title>
        <authorList>
            <consortium name="The Broad Institute Genomics Platform"/>
            <consortium name="The Broad Institute Genome Sequencing Center for Infectious Disease"/>
            <person name="Wu L."/>
            <person name="Ma J."/>
        </authorList>
    </citation>
    <scope>NUCLEOTIDE SEQUENCE [LARGE SCALE GENOMIC DNA]</scope>
    <source>
        <strain evidence="3">JCM 16950</strain>
    </source>
</reference>
<organism evidence="2 3">
    <name type="scientific">Microbacterium kribbense</name>
    <dbReference type="NCBI Taxonomy" id="433645"/>
    <lineage>
        <taxon>Bacteria</taxon>
        <taxon>Bacillati</taxon>
        <taxon>Actinomycetota</taxon>
        <taxon>Actinomycetes</taxon>
        <taxon>Micrococcales</taxon>
        <taxon>Microbacteriaceae</taxon>
        <taxon>Microbacterium</taxon>
    </lineage>
</organism>
<proteinExistence type="predicted"/>
<comment type="caution">
    <text evidence="2">The sequence shown here is derived from an EMBL/GenBank/DDBJ whole genome shotgun (WGS) entry which is preliminary data.</text>
</comment>